<dbReference type="InterPro" id="IPR049326">
    <property type="entry name" value="Rhodopsin_dom_fungi"/>
</dbReference>
<dbReference type="PANTHER" id="PTHR39614:SF2">
    <property type="entry name" value="INTEGRAL MEMBRANE PROTEIN"/>
    <property type="match status" value="1"/>
</dbReference>
<keyword evidence="1" id="KW-1133">Transmembrane helix</keyword>
<keyword evidence="1" id="KW-0472">Membrane</keyword>
<dbReference type="EMBL" id="KZ824324">
    <property type="protein sequence ID" value="RAL07833.1"/>
    <property type="molecule type" value="Genomic_DNA"/>
</dbReference>
<accession>A0A395HK80</accession>
<protein>
    <recommendedName>
        <fullName evidence="2">Rhodopsin domain-containing protein</fullName>
    </recommendedName>
</protein>
<feature type="domain" description="Rhodopsin" evidence="2">
    <location>
        <begin position="42"/>
        <end position="277"/>
    </location>
</feature>
<dbReference type="GeneID" id="37201630"/>
<dbReference type="PANTHER" id="PTHR39614">
    <property type="entry name" value="INTEGRAL MEMBRANE PROTEIN"/>
    <property type="match status" value="1"/>
</dbReference>
<feature type="transmembrane region" description="Helical" evidence="1">
    <location>
        <begin position="61"/>
        <end position="81"/>
    </location>
</feature>
<keyword evidence="4" id="KW-1185">Reference proteome</keyword>
<dbReference type="STRING" id="1450537.A0A395HK80"/>
<evidence type="ECO:0000256" key="1">
    <source>
        <dbReference type="SAM" id="Phobius"/>
    </source>
</evidence>
<feature type="transmembrane region" description="Helical" evidence="1">
    <location>
        <begin position="101"/>
        <end position="124"/>
    </location>
</feature>
<dbReference type="Proteomes" id="UP000248961">
    <property type="component" value="Unassembled WGS sequence"/>
</dbReference>
<dbReference type="RefSeq" id="XP_025546987.1">
    <property type="nucleotide sequence ID" value="XM_025697341.1"/>
</dbReference>
<organism evidence="3 4">
    <name type="scientific">Aspergillus homomorphus (strain CBS 101889)</name>
    <dbReference type="NCBI Taxonomy" id="1450537"/>
    <lineage>
        <taxon>Eukaryota</taxon>
        <taxon>Fungi</taxon>
        <taxon>Dikarya</taxon>
        <taxon>Ascomycota</taxon>
        <taxon>Pezizomycotina</taxon>
        <taxon>Eurotiomycetes</taxon>
        <taxon>Eurotiomycetidae</taxon>
        <taxon>Eurotiales</taxon>
        <taxon>Aspergillaceae</taxon>
        <taxon>Aspergillus</taxon>
        <taxon>Aspergillus subgen. Circumdati</taxon>
    </lineage>
</organism>
<sequence>MLRNNVGTHAMYPNDREPPSHADGIAIATLYMLVIMILAVVMRLAFRLWMVRTLQWDDGTVLIALFFAIGQSATILIGTKYGMGNTVPPLTEHEMMHVEKVLYVSDLLYVVALSLAKISVFQLLGRLTVRTWQRRLAQWSALAVMIWTVSVFLVLCFRCGASQPWRLSSSHCINTFIFWAAIAPLDIISELTLCALPIFIVKPVQVRIGKKAAVVAAFIFRLFVIITTITRLHYLRRTFSSQDHNPIPTIFAPTITTQCVLCTSVLSACIPCLKPFLDAFDTGMLHVALHKHDGSSAYALGNLSRPKETSGRRSRLVGGDEAEVEGLGTSAAAFAGTEPVRVQLLEDAEGEESGSMSTRTSRALAIQRTDQWSVRSSTRRFILCSSYFS</sequence>
<feature type="transmembrane region" description="Helical" evidence="1">
    <location>
        <begin position="136"/>
        <end position="157"/>
    </location>
</feature>
<dbReference type="Pfam" id="PF20684">
    <property type="entry name" value="Fung_rhodopsin"/>
    <property type="match status" value="1"/>
</dbReference>
<evidence type="ECO:0000313" key="3">
    <source>
        <dbReference type="EMBL" id="RAL07833.1"/>
    </source>
</evidence>
<dbReference type="AlphaFoldDB" id="A0A395HK80"/>
<keyword evidence="1" id="KW-0812">Transmembrane</keyword>
<name>A0A395HK80_ASPHC</name>
<dbReference type="OrthoDB" id="3918601at2759"/>
<dbReference type="VEuPathDB" id="FungiDB:BO97DRAFT_428986"/>
<gene>
    <name evidence="3" type="ORF">BO97DRAFT_428986</name>
</gene>
<evidence type="ECO:0000313" key="4">
    <source>
        <dbReference type="Proteomes" id="UP000248961"/>
    </source>
</evidence>
<feature type="transmembrane region" description="Helical" evidence="1">
    <location>
        <begin position="25"/>
        <end position="49"/>
    </location>
</feature>
<feature type="transmembrane region" description="Helical" evidence="1">
    <location>
        <begin position="212"/>
        <end position="234"/>
    </location>
</feature>
<reference evidence="3 4" key="1">
    <citation type="submission" date="2018-02" db="EMBL/GenBank/DDBJ databases">
        <title>The genomes of Aspergillus section Nigri reveals drivers in fungal speciation.</title>
        <authorList>
            <consortium name="DOE Joint Genome Institute"/>
            <person name="Vesth T.C."/>
            <person name="Nybo J."/>
            <person name="Theobald S."/>
            <person name="Brandl J."/>
            <person name="Frisvad J.C."/>
            <person name="Nielsen K.F."/>
            <person name="Lyhne E.K."/>
            <person name="Kogle M.E."/>
            <person name="Kuo A."/>
            <person name="Riley R."/>
            <person name="Clum A."/>
            <person name="Nolan M."/>
            <person name="Lipzen A."/>
            <person name="Salamov A."/>
            <person name="Henrissat B."/>
            <person name="Wiebenga A."/>
            <person name="De vries R.P."/>
            <person name="Grigoriev I.V."/>
            <person name="Mortensen U.H."/>
            <person name="Andersen M.R."/>
            <person name="Baker S.E."/>
        </authorList>
    </citation>
    <scope>NUCLEOTIDE SEQUENCE [LARGE SCALE GENOMIC DNA]</scope>
    <source>
        <strain evidence="3 4">CBS 101889</strain>
    </source>
</reference>
<proteinExistence type="predicted"/>
<evidence type="ECO:0000259" key="2">
    <source>
        <dbReference type="Pfam" id="PF20684"/>
    </source>
</evidence>
<feature type="transmembrane region" description="Helical" evidence="1">
    <location>
        <begin position="177"/>
        <end position="200"/>
    </location>
</feature>